<evidence type="ECO:0000313" key="4">
    <source>
        <dbReference type="Proteomes" id="UP001500618"/>
    </source>
</evidence>
<gene>
    <name evidence="3" type="ORF">GCM10009765_65550</name>
</gene>
<dbReference type="Proteomes" id="UP001500618">
    <property type="component" value="Unassembled WGS sequence"/>
</dbReference>
<dbReference type="InterPro" id="IPR000253">
    <property type="entry name" value="FHA_dom"/>
</dbReference>
<evidence type="ECO:0000259" key="2">
    <source>
        <dbReference type="PROSITE" id="PS50006"/>
    </source>
</evidence>
<organism evidence="3 4">
    <name type="scientific">Fodinicola feengrottensis</name>
    <dbReference type="NCBI Taxonomy" id="435914"/>
    <lineage>
        <taxon>Bacteria</taxon>
        <taxon>Bacillati</taxon>
        <taxon>Actinomycetota</taxon>
        <taxon>Actinomycetes</taxon>
        <taxon>Mycobacteriales</taxon>
        <taxon>Fodinicola</taxon>
    </lineage>
</organism>
<dbReference type="InterPro" id="IPR008984">
    <property type="entry name" value="SMAD_FHA_dom_sf"/>
</dbReference>
<evidence type="ECO:0000256" key="1">
    <source>
        <dbReference type="ARBA" id="ARBA00022553"/>
    </source>
</evidence>
<dbReference type="SUPFAM" id="SSF49879">
    <property type="entry name" value="SMAD/FHA domain"/>
    <property type="match status" value="1"/>
</dbReference>
<name>A0ABN2IKT0_9ACTN</name>
<dbReference type="RefSeq" id="WP_344314089.1">
    <property type="nucleotide sequence ID" value="NZ_BAAANY010000031.1"/>
</dbReference>
<accession>A0ABN2IKT0</accession>
<reference evidence="3 4" key="1">
    <citation type="journal article" date="2019" name="Int. J. Syst. Evol. Microbiol.">
        <title>The Global Catalogue of Microorganisms (GCM) 10K type strain sequencing project: providing services to taxonomists for standard genome sequencing and annotation.</title>
        <authorList>
            <consortium name="The Broad Institute Genomics Platform"/>
            <consortium name="The Broad Institute Genome Sequencing Center for Infectious Disease"/>
            <person name="Wu L."/>
            <person name="Ma J."/>
        </authorList>
    </citation>
    <scope>NUCLEOTIDE SEQUENCE [LARGE SCALE GENOMIC DNA]</scope>
    <source>
        <strain evidence="3 4">JCM 14718</strain>
    </source>
</reference>
<protein>
    <recommendedName>
        <fullName evidence="2">FHA domain-containing protein</fullName>
    </recommendedName>
</protein>
<proteinExistence type="predicted"/>
<sequence>MAGAVGTLSVAGGITVAPRDGLVLRFGRNRGEVDICVGEDDLRISRVHGTLTCRGEQWWLECSGRTPIRLPHSVLLHHDAEPVPLPTGYTPLQLGGSRGREHLLELYVAGATGGRPPVRPADETEKPRRWRLTPDERLAVVALGQRYLMNDPYAQPQSRQQAAAELAELDPDGRWTHKKVEHLAAGVRRRLSQSGVPGLRMDEVGDPVGLTLVANLLRELMNSATLGAQDLELLERES</sequence>
<evidence type="ECO:0000313" key="3">
    <source>
        <dbReference type="EMBL" id="GAA1707007.1"/>
    </source>
</evidence>
<comment type="caution">
    <text evidence="3">The sequence shown here is derived from an EMBL/GenBank/DDBJ whole genome shotgun (WGS) entry which is preliminary data.</text>
</comment>
<dbReference type="EMBL" id="BAAANY010000031">
    <property type="protein sequence ID" value="GAA1707007.1"/>
    <property type="molecule type" value="Genomic_DNA"/>
</dbReference>
<keyword evidence="4" id="KW-1185">Reference proteome</keyword>
<feature type="domain" description="FHA" evidence="2">
    <location>
        <begin position="24"/>
        <end position="75"/>
    </location>
</feature>
<dbReference type="PROSITE" id="PS50006">
    <property type="entry name" value="FHA_DOMAIN"/>
    <property type="match status" value="1"/>
</dbReference>
<keyword evidence="1" id="KW-0597">Phosphoprotein</keyword>